<name>A0A9X6R3C8_BACTJ</name>
<feature type="transmembrane region" description="Helical" evidence="2">
    <location>
        <begin position="6"/>
        <end position="25"/>
    </location>
</feature>
<protein>
    <submittedName>
        <fullName evidence="3">Uncharacterized protein</fullName>
    </submittedName>
</protein>
<evidence type="ECO:0000313" key="3">
    <source>
        <dbReference type="EMBL" id="OUB75310.1"/>
    </source>
</evidence>
<evidence type="ECO:0000256" key="1">
    <source>
        <dbReference type="SAM" id="MobiDB-lite"/>
    </source>
</evidence>
<keyword evidence="2" id="KW-0472">Membrane</keyword>
<dbReference type="AlphaFoldDB" id="A0A9X6R3C8"/>
<evidence type="ECO:0000313" key="4">
    <source>
        <dbReference type="Proteomes" id="UP000194853"/>
    </source>
</evidence>
<sequence length="54" mass="6222">MEDTTSLFIFGMLIVCGSWLFYITFKPRKTWDGQGVEQNKKTHGNGSLRKNNLL</sequence>
<proteinExistence type="predicted"/>
<gene>
    <name evidence="3" type="ORF">BK750_06140</name>
</gene>
<keyword evidence="2" id="KW-0812">Transmembrane</keyword>
<feature type="compositionally biased region" description="Polar residues" evidence="1">
    <location>
        <begin position="44"/>
        <end position="54"/>
    </location>
</feature>
<feature type="region of interest" description="Disordered" evidence="1">
    <location>
        <begin position="34"/>
        <end position="54"/>
    </location>
</feature>
<dbReference type="RefSeq" id="WP_086403812.1">
    <property type="nucleotide sequence ID" value="NZ_MOOS01000047.1"/>
</dbReference>
<accession>A0A9X6R3C8</accession>
<comment type="caution">
    <text evidence="3">The sequence shown here is derived from an EMBL/GenBank/DDBJ whole genome shotgun (WGS) entry which is preliminary data.</text>
</comment>
<evidence type="ECO:0000256" key="2">
    <source>
        <dbReference type="SAM" id="Phobius"/>
    </source>
</evidence>
<reference evidence="3 4" key="1">
    <citation type="submission" date="2016-10" db="EMBL/GenBank/DDBJ databases">
        <title>Comparative genomics of Bacillus thuringiensis reveals a path to pathogens against multiple invertebrate hosts.</title>
        <authorList>
            <person name="Zheng J."/>
            <person name="Gao Q."/>
            <person name="Liu H."/>
            <person name="Peng D."/>
            <person name="Ruan L."/>
            <person name="Sun M."/>
        </authorList>
    </citation>
    <scope>NUCLEOTIDE SEQUENCE [LARGE SCALE GENOMIC DNA]</scope>
    <source>
        <strain evidence="3">BGSC 4CF1</strain>
    </source>
</reference>
<keyword evidence="2" id="KW-1133">Transmembrane helix</keyword>
<dbReference type="Proteomes" id="UP000194853">
    <property type="component" value="Unassembled WGS sequence"/>
</dbReference>
<organism evidence="3 4">
    <name type="scientific">Bacillus thuringiensis subsp. jegathesan</name>
    <dbReference type="NCBI Taxonomy" id="56955"/>
    <lineage>
        <taxon>Bacteria</taxon>
        <taxon>Bacillati</taxon>
        <taxon>Bacillota</taxon>
        <taxon>Bacilli</taxon>
        <taxon>Bacillales</taxon>
        <taxon>Bacillaceae</taxon>
        <taxon>Bacillus</taxon>
        <taxon>Bacillus cereus group</taxon>
    </lineage>
</organism>
<dbReference type="EMBL" id="MOOS01000047">
    <property type="protein sequence ID" value="OUB75310.1"/>
    <property type="molecule type" value="Genomic_DNA"/>
</dbReference>